<name>S7WAQ5_SPRLO</name>
<gene>
    <name evidence="9" type="ORF">SLOPH_1343</name>
</gene>
<proteinExistence type="inferred from homology"/>
<dbReference type="STRING" id="1358809.S7WAQ5"/>
<dbReference type="EMBL" id="ATCN01000051">
    <property type="protein sequence ID" value="EPR79991.1"/>
    <property type="molecule type" value="Genomic_DNA"/>
</dbReference>
<accession>S7WAQ5</accession>
<comment type="similarity">
    <text evidence="2">Belongs to the MscS (TC 1.A.23) family.</text>
</comment>
<dbReference type="Pfam" id="PF00924">
    <property type="entry name" value="MS_channel_2nd"/>
    <property type="match status" value="1"/>
</dbReference>
<dbReference type="GO" id="GO:0005886">
    <property type="term" value="C:plasma membrane"/>
    <property type="evidence" value="ECO:0007669"/>
    <property type="project" value="TreeGrafter"/>
</dbReference>
<feature type="region of interest" description="Disordered" evidence="6">
    <location>
        <begin position="1"/>
        <end position="84"/>
    </location>
</feature>
<dbReference type="PANTHER" id="PTHR31618:SF1">
    <property type="entry name" value="EF-HAND DOMAIN-CONTAINING PROTEIN"/>
    <property type="match status" value="1"/>
</dbReference>
<evidence type="ECO:0000256" key="3">
    <source>
        <dbReference type="ARBA" id="ARBA00022692"/>
    </source>
</evidence>
<feature type="transmembrane region" description="Helical" evidence="7">
    <location>
        <begin position="217"/>
        <end position="244"/>
    </location>
</feature>
<dbReference type="SUPFAM" id="SSF50182">
    <property type="entry name" value="Sm-like ribonucleoproteins"/>
    <property type="match status" value="1"/>
</dbReference>
<dbReference type="Proteomes" id="UP000014978">
    <property type="component" value="Unassembled WGS sequence"/>
</dbReference>
<evidence type="ECO:0000313" key="9">
    <source>
        <dbReference type="EMBL" id="EPR79991.1"/>
    </source>
</evidence>
<dbReference type="InterPro" id="IPR010920">
    <property type="entry name" value="LSM_dom_sf"/>
</dbReference>
<feature type="domain" description="Mechanosensitive ion channel MscS" evidence="8">
    <location>
        <begin position="533"/>
        <end position="591"/>
    </location>
</feature>
<feature type="transmembrane region" description="Helical" evidence="7">
    <location>
        <begin position="482"/>
        <end position="499"/>
    </location>
</feature>
<dbReference type="InterPro" id="IPR023408">
    <property type="entry name" value="MscS_beta-dom_sf"/>
</dbReference>
<protein>
    <submittedName>
        <fullName evidence="9">Mechanosensitive ion channel</fullName>
    </submittedName>
</protein>
<organism evidence="9 10">
    <name type="scientific">Spraguea lophii (strain 42_110)</name>
    <name type="common">Microsporidian parasite</name>
    <dbReference type="NCBI Taxonomy" id="1358809"/>
    <lineage>
        <taxon>Eukaryota</taxon>
        <taxon>Fungi</taxon>
        <taxon>Fungi incertae sedis</taxon>
        <taxon>Microsporidia</taxon>
        <taxon>Spragueidae</taxon>
        <taxon>Spraguea</taxon>
    </lineage>
</organism>
<evidence type="ECO:0000313" key="10">
    <source>
        <dbReference type="Proteomes" id="UP000014978"/>
    </source>
</evidence>
<keyword evidence="10" id="KW-1185">Reference proteome</keyword>
<dbReference type="InterPro" id="IPR006685">
    <property type="entry name" value="MscS_channel_2nd"/>
</dbReference>
<evidence type="ECO:0000256" key="7">
    <source>
        <dbReference type="SAM" id="Phobius"/>
    </source>
</evidence>
<keyword evidence="5 7" id="KW-0472">Membrane</keyword>
<feature type="transmembrane region" description="Helical" evidence="7">
    <location>
        <begin position="298"/>
        <end position="318"/>
    </location>
</feature>
<feature type="compositionally biased region" description="Basic and acidic residues" evidence="6">
    <location>
        <begin position="1"/>
        <end position="13"/>
    </location>
</feature>
<evidence type="ECO:0000256" key="1">
    <source>
        <dbReference type="ARBA" id="ARBA00004141"/>
    </source>
</evidence>
<feature type="transmembrane region" description="Helical" evidence="7">
    <location>
        <begin position="505"/>
        <end position="521"/>
    </location>
</feature>
<evidence type="ECO:0000256" key="4">
    <source>
        <dbReference type="ARBA" id="ARBA00022989"/>
    </source>
</evidence>
<feature type="transmembrane region" description="Helical" evidence="7">
    <location>
        <begin position="268"/>
        <end position="286"/>
    </location>
</feature>
<dbReference type="InParanoid" id="S7WAQ5"/>
<dbReference type="Gene3D" id="2.30.30.60">
    <property type="match status" value="1"/>
</dbReference>
<comment type="subcellular location">
    <subcellularLocation>
        <location evidence="1">Membrane</location>
        <topology evidence="1">Multi-pass membrane protein</topology>
    </subcellularLocation>
</comment>
<dbReference type="AlphaFoldDB" id="S7WAQ5"/>
<dbReference type="GO" id="GO:0006820">
    <property type="term" value="P:monoatomic anion transport"/>
    <property type="evidence" value="ECO:0007669"/>
    <property type="project" value="TreeGrafter"/>
</dbReference>
<evidence type="ECO:0000259" key="8">
    <source>
        <dbReference type="Pfam" id="PF00924"/>
    </source>
</evidence>
<feature type="compositionally biased region" description="Basic and acidic residues" evidence="6">
    <location>
        <begin position="20"/>
        <end position="66"/>
    </location>
</feature>
<keyword evidence="3 7" id="KW-0812">Transmembrane</keyword>
<evidence type="ECO:0000256" key="5">
    <source>
        <dbReference type="ARBA" id="ARBA00023136"/>
    </source>
</evidence>
<keyword evidence="4 7" id="KW-1133">Transmembrane helix</keyword>
<dbReference type="VEuPathDB" id="MicrosporidiaDB:SLOPH_1343"/>
<dbReference type="InterPro" id="IPR016688">
    <property type="entry name" value="MscS-like_plants/fungi"/>
</dbReference>
<evidence type="ECO:0000256" key="6">
    <source>
        <dbReference type="SAM" id="MobiDB-lite"/>
    </source>
</evidence>
<evidence type="ECO:0000256" key="2">
    <source>
        <dbReference type="ARBA" id="ARBA00008017"/>
    </source>
</evidence>
<dbReference type="OrthoDB" id="544685at2759"/>
<dbReference type="GO" id="GO:0008381">
    <property type="term" value="F:mechanosensitive monoatomic ion channel activity"/>
    <property type="evidence" value="ECO:0007669"/>
    <property type="project" value="TreeGrafter"/>
</dbReference>
<comment type="caution">
    <text evidence="9">The sequence shown here is derived from an EMBL/GenBank/DDBJ whole genome shotgun (WGS) entry which is preliminary data.</text>
</comment>
<dbReference type="PANTHER" id="PTHR31618">
    <property type="entry name" value="MECHANOSENSITIVE ION CHANNEL PROTEIN 5"/>
    <property type="match status" value="1"/>
</dbReference>
<feature type="transmembrane region" description="Helical" evidence="7">
    <location>
        <begin position="165"/>
        <end position="187"/>
    </location>
</feature>
<sequence>MGNEDKKKKDVETGKPVNKKTTDSKDKENINKNNESKNDENNEDTNKDVKKSGSKINTKDEKEKTGEAPVGDKTQDPVIQLEEKEKLEEAKKLEEEKMKEINENAIKDIIGDGNETQDKEDVREAEKKHRTFSRKAMINRTTFSIGHLDEYFHYKCGNVNAFIRAIIESTVVFIIFMLFPFLAVLFISKDSFMTVLKNSLKPSQSINRVSTFFKQNLLIAIMYVAFVIISVIVDNSIYIVVYLFRTFDIAVKGYPAEFLHVLKNSRRFLRNALVSFTIFFLSHLFSEKYKFFTSKLTLMHLIMTVVFWYCLLSCMLFLEKFIINIFTSELRKSSFQSRIWDANYKTFIFKKLATVAEATPNGKSEVDAIIKTMVNEFDAGLYLRHTGLDLSSKESAKTLAESIFGYLEIDEMEYEDIKRIFPDNHPEEIMAYLLGKQKDTYENTVVSFETFSKRVVDLYKERQDIKRSLTDRENIVNKLDQILIMIVTGFGAIIFLFLLGIDYKYYLASIGPFVFGFSWVFKDTIKELYNCFVFHLINHPYDVGDRILIDNCEMTVVRIDLLSTIFENISGRLIYMANTTLFTKKIDNIRRSSKQYENITVIIGKNTTYETLEKLRGALEENYNNLGEEFTGTVYIRNYMAEGDYMKIIVSIEHNTNFQDEPLFYKRRQDCIKVLEETLANNDISFDHRFSFVNL</sequence>
<reference evidence="10" key="1">
    <citation type="journal article" date="2013" name="PLoS Genet.">
        <title>The genome of Spraguea lophii and the basis of host-microsporidian interactions.</title>
        <authorList>
            <person name="Campbell S.E."/>
            <person name="Williams T.A."/>
            <person name="Yousuf A."/>
            <person name="Soanes D.M."/>
            <person name="Paszkiewicz K.H."/>
            <person name="Williams B.A.P."/>
        </authorList>
    </citation>
    <scope>NUCLEOTIDE SEQUENCE [LARGE SCALE GENOMIC DNA]</scope>
    <source>
        <strain evidence="10">42_110</strain>
    </source>
</reference>
<dbReference type="OMA" id="WIFSDTI"/>
<dbReference type="HOGENOM" id="CLU_030579_0_0_1"/>